<feature type="signal peptide" evidence="1">
    <location>
        <begin position="1"/>
        <end position="18"/>
    </location>
</feature>
<dbReference type="AlphaFoldDB" id="A0AAD4ZHX9"/>
<evidence type="ECO:0000313" key="3">
    <source>
        <dbReference type="EMBL" id="KAI5346494.1"/>
    </source>
</evidence>
<evidence type="ECO:0000313" key="2">
    <source>
        <dbReference type="EMBL" id="KAI5346491.1"/>
    </source>
</evidence>
<name>A0AAD4ZHX9_PRUDU</name>
<evidence type="ECO:0000256" key="1">
    <source>
        <dbReference type="SAM" id="SignalP"/>
    </source>
</evidence>
<comment type="caution">
    <text evidence="3">The sequence shown here is derived from an EMBL/GenBank/DDBJ whole genome shotgun (WGS) entry which is preliminary data.</text>
</comment>
<evidence type="ECO:0000313" key="4">
    <source>
        <dbReference type="Proteomes" id="UP001054821"/>
    </source>
</evidence>
<keyword evidence="1" id="KW-0732">Signal</keyword>
<accession>A0AAD4ZHX9</accession>
<feature type="chain" id="PRO_5044705993" evidence="1">
    <location>
        <begin position="19"/>
        <end position="78"/>
    </location>
</feature>
<organism evidence="3 4">
    <name type="scientific">Prunus dulcis</name>
    <name type="common">Almond</name>
    <name type="synonym">Amygdalus dulcis</name>
    <dbReference type="NCBI Taxonomy" id="3755"/>
    <lineage>
        <taxon>Eukaryota</taxon>
        <taxon>Viridiplantae</taxon>
        <taxon>Streptophyta</taxon>
        <taxon>Embryophyta</taxon>
        <taxon>Tracheophyta</taxon>
        <taxon>Spermatophyta</taxon>
        <taxon>Magnoliopsida</taxon>
        <taxon>eudicotyledons</taxon>
        <taxon>Gunneridae</taxon>
        <taxon>Pentapetalae</taxon>
        <taxon>rosids</taxon>
        <taxon>fabids</taxon>
        <taxon>Rosales</taxon>
        <taxon>Rosaceae</taxon>
        <taxon>Amygdaloideae</taxon>
        <taxon>Amygdaleae</taxon>
        <taxon>Prunus</taxon>
    </lineage>
</organism>
<proteinExistence type="predicted"/>
<dbReference type="Proteomes" id="UP001054821">
    <property type="component" value="Chromosome 2"/>
</dbReference>
<sequence>MAMAMNVFLLTLELLTWCLRERLDVTLSAHRNEIVALLSRIVNKGKGFDTHPGSYCSTPMGGSCCATKAWCLGVHPCE</sequence>
<dbReference type="EMBL" id="JAJFAZ020000002">
    <property type="protein sequence ID" value="KAI5346494.1"/>
    <property type="molecule type" value="Genomic_DNA"/>
</dbReference>
<dbReference type="EMBL" id="JAJFAZ020000002">
    <property type="protein sequence ID" value="KAI5346491.1"/>
    <property type="molecule type" value="Genomic_DNA"/>
</dbReference>
<protein>
    <submittedName>
        <fullName evidence="3">Uncharacterized protein</fullName>
    </submittedName>
</protein>
<gene>
    <name evidence="2" type="ORF">L3X38_014370</name>
    <name evidence="3" type="ORF">L3X38_014373</name>
</gene>
<reference evidence="3 4" key="1">
    <citation type="journal article" date="2022" name="G3 (Bethesda)">
        <title>Whole-genome sequence and methylome profiling of the almond [Prunus dulcis (Mill.) D.A. Webb] cultivar 'Nonpareil'.</title>
        <authorList>
            <person name="D'Amico-Willman K.M."/>
            <person name="Ouma W.Z."/>
            <person name="Meulia T."/>
            <person name="Sideli G.M."/>
            <person name="Gradziel T.M."/>
            <person name="Fresnedo-Ramirez J."/>
        </authorList>
    </citation>
    <scope>NUCLEOTIDE SEQUENCE [LARGE SCALE GENOMIC DNA]</scope>
    <source>
        <strain evidence="3">Clone GOH B32 T37-40</strain>
    </source>
</reference>
<keyword evidence="4" id="KW-1185">Reference proteome</keyword>